<name>A0A1B3WCS7_9FIRM</name>
<dbReference type="GO" id="GO:0006364">
    <property type="term" value="P:rRNA processing"/>
    <property type="evidence" value="ECO:0007669"/>
    <property type="project" value="InterPro"/>
</dbReference>
<keyword evidence="4" id="KW-0378">Hydrolase</keyword>
<dbReference type="AlphaFoldDB" id="A0A1B3WCS7"/>
<dbReference type="Pfam" id="PF03652">
    <property type="entry name" value="RuvX"/>
    <property type="match status" value="1"/>
</dbReference>
<evidence type="ECO:0000256" key="2">
    <source>
        <dbReference type="ARBA" id="ARBA00022517"/>
    </source>
</evidence>
<reference evidence="7" key="1">
    <citation type="submission" date="2016-08" db="EMBL/GenBank/DDBJ databases">
        <authorList>
            <person name="Holder M.E."/>
            <person name="Ajami N.J."/>
            <person name="Petrosino J.F."/>
        </authorList>
    </citation>
    <scope>NUCLEOTIDE SEQUENCE [LARGE SCALE GENOMIC DNA]</scope>
    <source>
        <strain evidence="7">F0677</strain>
    </source>
</reference>
<keyword evidence="1" id="KW-0963">Cytoplasm</keyword>
<protein>
    <submittedName>
        <fullName evidence="6">Ribonuclease H</fullName>
    </submittedName>
</protein>
<keyword evidence="2" id="KW-0690">Ribosome biogenesis</keyword>
<dbReference type="InterPro" id="IPR005227">
    <property type="entry name" value="YqgF"/>
</dbReference>
<dbReference type="SUPFAM" id="SSF53098">
    <property type="entry name" value="Ribonuclease H-like"/>
    <property type="match status" value="1"/>
</dbReference>
<gene>
    <name evidence="6" type="ORF">BCB69_01505</name>
</gene>
<evidence type="ECO:0000313" key="6">
    <source>
        <dbReference type="EMBL" id="AOH38771.1"/>
    </source>
</evidence>
<keyword evidence="3" id="KW-0540">Nuclease</keyword>
<dbReference type="Gene3D" id="3.30.420.140">
    <property type="entry name" value="YqgF/RNase H-like domain"/>
    <property type="match status" value="1"/>
</dbReference>
<dbReference type="InterPro" id="IPR037027">
    <property type="entry name" value="YqgF/RNaseH-like_dom_sf"/>
</dbReference>
<dbReference type="Proteomes" id="UP000094757">
    <property type="component" value="Chromosome"/>
</dbReference>
<proteinExistence type="predicted"/>
<dbReference type="InterPro" id="IPR006641">
    <property type="entry name" value="YqgF/RNaseH-like_dom"/>
</dbReference>
<dbReference type="InterPro" id="IPR012337">
    <property type="entry name" value="RNaseH-like_sf"/>
</dbReference>
<organism evidence="6 7">
    <name type="scientific">Dialister pneumosintes</name>
    <dbReference type="NCBI Taxonomy" id="39950"/>
    <lineage>
        <taxon>Bacteria</taxon>
        <taxon>Bacillati</taxon>
        <taxon>Bacillota</taxon>
        <taxon>Negativicutes</taxon>
        <taxon>Veillonellales</taxon>
        <taxon>Veillonellaceae</taxon>
        <taxon>Dialister</taxon>
    </lineage>
</organism>
<sequence length="145" mass="16800">MILAIDPGSQKMGVAILDITGNLIEKKVIHNSFFEEYLKNILEKMDIHTIVSGDGTHHKDIIQRIESIIKKYEKSIPVVLVNEKYTTEMAKQWYWKENNPYGLNRFLPQGLRTIPVPVDDYVAWILGRIFLGLAKPENVKHKKNR</sequence>
<evidence type="ECO:0000256" key="4">
    <source>
        <dbReference type="ARBA" id="ARBA00022801"/>
    </source>
</evidence>
<dbReference type="RefSeq" id="WP_069176804.1">
    <property type="nucleotide sequence ID" value="NZ_CP017037.1"/>
</dbReference>
<dbReference type="SMART" id="SM00732">
    <property type="entry name" value="YqgFc"/>
    <property type="match status" value="1"/>
</dbReference>
<dbReference type="GO" id="GO:0004518">
    <property type="term" value="F:nuclease activity"/>
    <property type="evidence" value="ECO:0007669"/>
    <property type="project" value="UniProtKB-KW"/>
</dbReference>
<dbReference type="EMBL" id="CP017037">
    <property type="protein sequence ID" value="AOH38771.1"/>
    <property type="molecule type" value="Genomic_DNA"/>
</dbReference>
<dbReference type="KEGG" id="dpn:BCB69_01505"/>
<evidence type="ECO:0000256" key="1">
    <source>
        <dbReference type="ARBA" id="ARBA00022490"/>
    </source>
</evidence>
<dbReference type="STRING" id="39950.BCB69_01505"/>
<dbReference type="GO" id="GO:0016787">
    <property type="term" value="F:hydrolase activity"/>
    <property type="evidence" value="ECO:0007669"/>
    <property type="project" value="UniProtKB-KW"/>
</dbReference>
<feature type="domain" description="YqgF/RNase H-like" evidence="5">
    <location>
        <begin position="1"/>
        <end position="90"/>
    </location>
</feature>
<evidence type="ECO:0000256" key="3">
    <source>
        <dbReference type="ARBA" id="ARBA00022722"/>
    </source>
</evidence>
<accession>A0A1B3WCS7</accession>
<evidence type="ECO:0000313" key="7">
    <source>
        <dbReference type="Proteomes" id="UP000094757"/>
    </source>
</evidence>
<evidence type="ECO:0000259" key="5">
    <source>
        <dbReference type="SMART" id="SM00732"/>
    </source>
</evidence>